<dbReference type="RefSeq" id="WP_139449918.1">
    <property type="nucleotide sequence ID" value="NZ_SMDR01000004.1"/>
</dbReference>
<dbReference type="AlphaFoldDB" id="A0A5C4RP37"/>
<evidence type="ECO:0000313" key="1">
    <source>
        <dbReference type="EMBL" id="TNJ32848.1"/>
    </source>
</evidence>
<dbReference type="Proteomes" id="UP000305760">
    <property type="component" value="Unassembled WGS sequence"/>
</dbReference>
<name>A0A5C4RP37_9GAMM</name>
<reference evidence="1 2" key="1">
    <citation type="submission" date="2019-03" db="EMBL/GenBank/DDBJ databases">
        <title>Arenimonas daejeonensis sp. nov., isolated from compost.</title>
        <authorList>
            <person name="Jeon C.O."/>
        </authorList>
    </citation>
    <scope>NUCLEOTIDE SEQUENCE [LARGE SCALE GENOMIC DNA]</scope>
    <source>
        <strain evidence="1 2">R29</strain>
    </source>
</reference>
<protein>
    <submittedName>
        <fullName evidence="1">Uncharacterized protein</fullName>
    </submittedName>
</protein>
<proteinExistence type="predicted"/>
<organism evidence="1 2">
    <name type="scientific">Arenimonas terrae</name>
    <dbReference type="NCBI Taxonomy" id="2546226"/>
    <lineage>
        <taxon>Bacteria</taxon>
        <taxon>Pseudomonadati</taxon>
        <taxon>Pseudomonadota</taxon>
        <taxon>Gammaproteobacteria</taxon>
        <taxon>Lysobacterales</taxon>
        <taxon>Lysobacteraceae</taxon>
        <taxon>Arenimonas</taxon>
    </lineage>
</organism>
<keyword evidence="2" id="KW-1185">Reference proteome</keyword>
<gene>
    <name evidence="1" type="ORF">E1B00_14140</name>
</gene>
<accession>A0A5C4RP37</accession>
<comment type="caution">
    <text evidence="1">The sequence shown here is derived from an EMBL/GenBank/DDBJ whole genome shotgun (WGS) entry which is preliminary data.</text>
</comment>
<evidence type="ECO:0000313" key="2">
    <source>
        <dbReference type="Proteomes" id="UP000305760"/>
    </source>
</evidence>
<sequence>MDLRKHWDGFHYPPLLTLLTEGLESQGFGPMGFFDDGTGSYEWSKPAFEGYDFRILVMPETAMKGRISLSVGLSIESSRQAQVEELIGLSRCSDTSQIRTCVSILYVSLPWLMARWEPVAGPGREVFSRWKELPSDNCENAVEDMLRFLRSHGSRFFELVSSPESLADILRKLPDFPGRGSLPSGPLSSSPLEFSAVLLNDLKRPNEALECLQRDMDAARQKVSDGVWYEDDLRVVECRHRLYKQWIGGPGH</sequence>
<dbReference type="EMBL" id="SMDR01000004">
    <property type="protein sequence ID" value="TNJ32848.1"/>
    <property type="molecule type" value="Genomic_DNA"/>
</dbReference>